<dbReference type="AlphaFoldDB" id="A0A1H5CBN1"/>
<dbReference type="EMBL" id="FNSA01000001">
    <property type="protein sequence ID" value="SEB29330.1"/>
    <property type="molecule type" value="Genomic_DNA"/>
</dbReference>
<protein>
    <recommendedName>
        <fullName evidence="1">DUF4440 domain-containing protein</fullName>
    </recommendedName>
</protein>
<dbReference type="InterPro" id="IPR027843">
    <property type="entry name" value="DUF4440"/>
</dbReference>
<gene>
    <name evidence="2" type="ORF">SAMN04489793_0008</name>
    <name evidence="3" type="ORF">SAMN04489793_5380</name>
    <name evidence="4" type="ORF">SAMN04489793_5391</name>
</gene>
<reference evidence="3" key="2">
    <citation type="submission" date="2016-10" db="EMBL/GenBank/DDBJ databases">
        <authorList>
            <person name="de Groot N.N."/>
        </authorList>
    </citation>
    <scope>NUCLEOTIDE SEQUENCE [LARGE SCALE GENOMIC DNA]</scope>
    <source>
        <strain evidence="3">DSM 44234</strain>
    </source>
</reference>
<reference evidence="5" key="1">
    <citation type="submission" date="2016-10" db="EMBL/GenBank/DDBJ databases">
        <authorList>
            <person name="Varghese N."/>
            <person name="Submissions S."/>
        </authorList>
    </citation>
    <scope>NUCLEOTIDE SEQUENCE [LARGE SCALE GENOMIC DNA]</scope>
    <source>
        <strain evidence="5">DSM 44234</strain>
    </source>
</reference>
<evidence type="ECO:0000313" key="3">
    <source>
        <dbReference type="EMBL" id="SED64189.1"/>
    </source>
</evidence>
<evidence type="ECO:0000259" key="1">
    <source>
        <dbReference type="Pfam" id="PF14534"/>
    </source>
</evidence>
<feature type="domain" description="DUF4440" evidence="1">
    <location>
        <begin position="22"/>
        <end position="125"/>
    </location>
</feature>
<evidence type="ECO:0000313" key="2">
    <source>
        <dbReference type="EMBL" id="SEB29330.1"/>
    </source>
</evidence>
<evidence type="ECO:0000313" key="4">
    <source>
        <dbReference type="EMBL" id="SED64537.1"/>
    </source>
</evidence>
<dbReference type="OrthoDB" id="2887901at2"/>
<organism evidence="3 5">
    <name type="scientific">Tsukamurella tyrosinosolvens</name>
    <dbReference type="NCBI Taxonomy" id="57704"/>
    <lineage>
        <taxon>Bacteria</taxon>
        <taxon>Bacillati</taxon>
        <taxon>Actinomycetota</taxon>
        <taxon>Actinomycetes</taxon>
        <taxon>Mycobacteriales</taxon>
        <taxon>Tsukamurellaceae</taxon>
        <taxon>Tsukamurella</taxon>
    </lineage>
</organism>
<dbReference type="Pfam" id="PF14534">
    <property type="entry name" value="DUF4440"/>
    <property type="match status" value="1"/>
</dbReference>
<proteinExistence type="predicted"/>
<accession>A0A1H5CBN1</accession>
<sequence>MSTELHRPALDHRDPDADAAVERLVSVLQAGFDSGDADQYDSTFADDILWGTPKGQWLAGFPALNSAHHRMMGDTPVEPASRFEVIGSTHPAPDVVVAQVCRTALNGGFSEVAMYVLVRRADRWWVAAAQNTPVSAVLPPIDPV</sequence>
<dbReference type="RefSeq" id="WP_068526074.1">
    <property type="nucleotide sequence ID" value="NZ_CBDRGN010000002.1"/>
</dbReference>
<evidence type="ECO:0000313" key="5">
    <source>
        <dbReference type="Proteomes" id="UP000182241"/>
    </source>
</evidence>
<keyword evidence="5" id="KW-1185">Reference proteome</keyword>
<dbReference type="EMBL" id="FNSA01000003">
    <property type="protein sequence ID" value="SED64189.1"/>
    <property type="molecule type" value="Genomic_DNA"/>
</dbReference>
<dbReference type="Gene3D" id="3.10.450.50">
    <property type="match status" value="1"/>
</dbReference>
<name>A0A1H5CBN1_TSUTY</name>
<dbReference type="InterPro" id="IPR032710">
    <property type="entry name" value="NTF2-like_dom_sf"/>
</dbReference>
<dbReference type="EMBL" id="FNSA01000003">
    <property type="protein sequence ID" value="SED64537.1"/>
    <property type="molecule type" value="Genomic_DNA"/>
</dbReference>
<dbReference type="Proteomes" id="UP000182241">
    <property type="component" value="Unassembled WGS sequence"/>
</dbReference>
<dbReference type="GeneID" id="300996382"/>
<dbReference type="SUPFAM" id="SSF54427">
    <property type="entry name" value="NTF2-like"/>
    <property type="match status" value="1"/>
</dbReference>